<name>A0AAD4X6H6_9MAGN</name>
<reference evidence="1" key="1">
    <citation type="submission" date="2022-04" db="EMBL/GenBank/DDBJ databases">
        <title>A functionally conserved STORR gene fusion in Papaver species that diverged 16.8 million years ago.</title>
        <authorList>
            <person name="Catania T."/>
        </authorList>
    </citation>
    <scope>NUCLEOTIDE SEQUENCE</scope>
    <source>
        <strain evidence="1">S-188037</strain>
    </source>
</reference>
<dbReference type="AlphaFoldDB" id="A0AAD4X6H6"/>
<feature type="non-terminal residue" evidence="1">
    <location>
        <position position="166"/>
    </location>
</feature>
<organism evidence="1 2">
    <name type="scientific">Papaver atlanticum</name>
    <dbReference type="NCBI Taxonomy" id="357466"/>
    <lineage>
        <taxon>Eukaryota</taxon>
        <taxon>Viridiplantae</taxon>
        <taxon>Streptophyta</taxon>
        <taxon>Embryophyta</taxon>
        <taxon>Tracheophyta</taxon>
        <taxon>Spermatophyta</taxon>
        <taxon>Magnoliopsida</taxon>
        <taxon>Ranunculales</taxon>
        <taxon>Papaveraceae</taxon>
        <taxon>Papaveroideae</taxon>
        <taxon>Papaver</taxon>
    </lineage>
</organism>
<accession>A0AAD4X6H6</accession>
<sequence>LNIGAVDTCYLLDFVGPKGFYVELSKVFNRVIVFNHSKLAKVPSNEECPDNLKLNINRFLWRMLGIRTYGNANLSNEIGKELSLRSAAAGLRPIGAVIYMQPKKSQDVPEEKGASELHYYFVYDQLLELDPDGLITRGNAYIFSRQNAANKLVDKPFKIHLDRGFL</sequence>
<dbReference type="Proteomes" id="UP001202328">
    <property type="component" value="Unassembled WGS sequence"/>
</dbReference>
<comment type="caution">
    <text evidence="1">The sequence shown here is derived from an EMBL/GenBank/DDBJ whole genome shotgun (WGS) entry which is preliminary data.</text>
</comment>
<evidence type="ECO:0000313" key="2">
    <source>
        <dbReference type="Proteomes" id="UP001202328"/>
    </source>
</evidence>
<keyword evidence="2" id="KW-1185">Reference proteome</keyword>
<protein>
    <submittedName>
        <fullName evidence="1">Uncharacterized protein</fullName>
    </submittedName>
</protein>
<gene>
    <name evidence="1" type="ORF">MKW98_026579</name>
</gene>
<dbReference type="PANTHER" id="PTHR46922:SF3">
    <property type="entry name" value="HEAT SHOCK PROTEIN"/>
    <property type="match status" value="1"/>
</dbReference>
<dbReference type="PANTHER" id="PTHR46922">
    <property type="entry name" value="DHHA1 DOMAIN PROTEIN"/>
    <property type="match status" value="1"/>
</dbReference>
<dbReference type="EMBL" id="JAJJMB010016078">
    <property type="protein sequence ID" value="KAI3849665.1"/>
    <property type="molecule type" value="Genomic_DNA"/>
</dbReference>
<proteinExistence type="predicted"/>
<evidence type="ECO:0000313" key="1">
    <source>
        <dbReference type="EMBL" id="KAI3849665.1"/>
    </source>
</evidence>